<protein>
    <submittedName>
        <fullName evidence="2">GD12713</fullName>
    </submittedName>
</protein>
<proteinExistence type="inferred from homology"/>
<dbReference type="Pfam" id="PF00400">
    <property type="entry name" value="WD40"/>
    <property type="match status" value="1"/>
</dbReference>
<dbReference type="EMBL" id="CM000363">
    <property type="protein sequence ID" value="EDX10246.1"/>
    <property type="molecule type" value="Genomic_DNA"/>
</dbReference>
<dbReference type="InterPro" id="IPR001680">
    <property type="entry name" value="WD40_rpt"/>
</dbReference>
<dbReference type="PANTHER" id="PTHR14205:SF15">
    <property type="entry name" value="EARP AND GARP COMPLEX-INTERACTING PROTEIN 1"/>
    <property type="match status" value="1"/>
</dbReference>
<evidence type="ECO:0000313" key="2">
    <source>
        <dbReference type="EMBL" id="EDX10246.1"/>
    </source>
</evidence>
<dbReference type="OrthoDB" id="196957at2759"/>
<comment type="similarity">
    <text evidence="1">Belongs to the WD repeat EIPR1 family.</text>
</comment>
<dbReference type="Proteomes" id="UP000000304">
    <property type="component" value="Chromosome 3L"/>
</dbReference>
<dbReference type="AlphaFoldDB" id="B4QRN2"/>
<dbReference type="GO" id="GO:0016567">
    <property type="term" value="P:protein ubiquitination"/>
    <property type="evidence" value="ECO:0007669"/>
    <property type="project" value="TreeGrafter"/>
</dbReference>
<dbReference type="InterPro" id="IPR036322">
    <property type="entry name" value="WD40_repeat_dom_sf"/>
</dbReference>
<keyword evidence="3" id="KW-1185">Reference proteome</keyword>
<organism evidence="2 3">
    <name type="scientific">Drosophila simulans</name>
    <name type="common">Fruit fly</name>
    <dbReference type="NCBI Taxonomy" id="7240"/>
    <lineage>
        <taxon>Eukaryota</taxon>
        <taxon>Metazoa</taxon>
        <taxon>Ecdysozoa</taxon>
        <taxon>Arthropoda</taxon>
        <taxon>Hexapoda</taxon>
        <taxon>Insecta</taxon>
        <taxon>Pterygota</taxon>
        <taxon>Neoptera</taxon>
        <taxon>Endopterygota</taxon>
        <taxon>Diptera</taxon>
        <taxon>Brachycera</taxon>
        <taxon>Muscomorpha</taxon>
        <taxon>Ephydroidea</taxon>
        <taxon>Drosophilidae</taxon>
        <taxon>Drosophila</taxon>
        <taxon>Sophophora</taxon>
    </lineage>
</organism>
<sequence>MWDASAIRCLAFNNSSDCKVLLTCAGSVSSETQVQAGLDESNFSGADAEERHKLLPDGLLQTFDQHEDSVYCAEWSNVDPWIFASLSYDGRVIISKVPKQYKYQIIF</sequence>
<dbReference type="HOGENOM" id="CLU_2335269_0_0_1"/>
<accession>B4QRN2</accession>
<dbReference type="InterPro" id="IPR040323">
    <property type="entry name" value="EIPR1"/>
</dbReference>
<reference evidence="2 3" key="1">
    <citation type="journal article" date="2007" name="Nature">
        <title>Evolution of genes and genomes on the Drosophila phylogeny.</title>
        <authorList>
            <consortium name="Drosophila 12 Genomes Consortium"/>
            <person name="Clark A.G."/>
            <person name="Eisen M.B."/>
            <person name="Smith D.R."/>
            <person name="Bergman C.M."/>
            <person name="Oliver B."/>
            <person name="Markow T.A."/>
            <person name="Kaufman T.C."/>
            <person name="Kellis M."/>
            <person name="Gelbart W."/>
            <person name="Iyer V.N."/>
            <person name="Pollard D.A."/>
            <person name="Sackton T.B."/>
            <person name="Larracuente A.M."/>
            <person name="Singh N.D."/>
            <person name="Abad J.P."/>
            <person name="Abt D.N."/>
            <person name="Adryan B."/>
            <person name="Aguade M."/>
            <person name="Akashi H."/>
            <person name="Anderson W.W."/>
            <person name="Aquadro C.F."/>
            <person name="Ardell D.H."/>
            <person name="Arguello R."/>
            <person name="Artieri C.G."/>
            <person name="Barbash D.A."/>
            <person name="Barker D."/>
            <person name="Barsanti P."/>
            <person name="Batterham P."/>
            <person name="Batzoglou S."/>
            <person name="Begun D."/>
            <person name="Bhutkar A."/>
            <person name="Blanco E."/>
            <person name="Bosak S.A."/>
            <person name="Bradley R.K."/>
            <person name="Brand A.D."/>
            <person name="Brent M.R."/>
            <person name="Brooks A.N."/>
            <person name="Brown R.H."/>
            <person name="Butlin R.K."/>
            <person name="Caggese C."/>
            <person name="Calvi B.R."/>
            <person name="Bernardo de Carvalho A."/>
            <person name="Caspi A."/>
            <person name="Castrezana S."/>
            <person name="Celniker S.E."/>
            <person name="Chang J.L."/>
            <person name="Chapple C."/>
            <person name="Chatterji S."/>
            <person name="Chinwalla A."/>
            <person name="Civetta A."/>
            <person name="Clifton S.W."/>
            <person name="Comeron J.M."/>
            <person name="Costello J.C."/>
            <person name="Coyne J.A."/>
            <person name="Daub J."/>
            <person name="David R.G."/>
            <person name="Delcher A.L."/>
            <person name="Delehaunty K."/>
            <person name="Do C.B."/>
            <person name="Ebling H."/>
            <person name="Edwards K."/>
            <person name="Eickbush T."/>
            <person name="Evans J.D."/>
            <person name="Filipski A."/>
            <person name="Findeiss S."/>
            <person name="Freyhult E."/>
            <person name="Fulton L."/>
            <person name="Fulton R."/>
            <person name="Garcia A.C."/>
            <person name="Gardiner A."/>
            <person name="Garfield D.A."/>
            <person name="Garvin B.E."/>
            <person name="Gibson G."/>
            <person name="Gilbert D."/>
            <person name="Gnerre S."/>
            <person name="Godfrey J."/>
            <person name="Good R."/>
            <person name="Gotea V."/>
            <person name="Gravely B."/>
            <person name="Greenberg A.J."/>
            <person name="Griffiths-Jones S."/>
            <person name="Gross S."/>
            <person name="Guigo R."/>
            <person name="Gustafson E.A."/>
            <person name="Haerty W."/>
            <person name="Hahn M.W."/>
            <person name="Halligan D.L."/>
            <person name="Halpern A.L."/>
            <person name="Halter G.M."/>
            <person name="Han M.V."/>
            <person name="Heger A."/>
            <person name="Hillier L."/>
            <person name="Hinrichs A.S."/>
            <person name="Holmes I."/>
            <person name="Hoskins R.A."/>
            <person name="Hubisz M.J."/>
            <person name="Hultmark D."/>
            <person name="Huntley M.A."/>
            <person name="Jaffe D.B."/>
            <person name="Jagadeeshan S."/>
            <person name="Jeck W.R."/>
            <person name="Johnson J."/>
            <person name="Jones C.D."/>
            <person name="Jordan W.C."/>
            <person name="Karpen G.H."/>
            <person name="Kataoka E."/>
            <person name="Keightley P.D."/>
            <person name="Kheradpour P."/>
            <person name="Kirkness E.F."/>
            <person name="Koerich L.B."/>
            <person name="Kristiansen K."/>
            <person name="Kudrna D."/>
            <person name="Kulathinal R.J."/>
            <person name="Kumar S."/>
            <person name="Kwok R."/>
            <person name="Lander E."/>
            <person name="Langley C.H."/>
            <person name="Lapoint R."/>
            <person name="Lazzaro B.P."/>
            <person name="Lee S.J."/>
            <person name="Levesque L."/>
            <person name="Li R."/>
            <person name="Lin C.F."/>
            <person name="Lin M.F."/>
            <person name="Lindblad-Toh K."/>
            <person name="Llopart A."/>
            <person name="Long M."/>
            <person name="Low L."/>
            <person name="Lozovsky E."/>
            <person name="Lu J."/>
            <person name="Luo M."/>
            <person name="Machado C.A."/>
            <person name="Makalowski W."/>
            <person name="Marzo M."/>
            <person name="Matsuda M."/>
            <person name="Matzkin L."/>
            <person name="McAllister B."/>
            <person name="McBride C.S."/>
            <person name="McKernan B."/>
            <person name="McKernan K."/>
            <person name="Mendez-Lago M."/>
            <person name="Minx P."/>
            <person name="Mollenhauer M.U."/>
            <person name="Montooth K."/>
            <person name="Mount S.M."/>
            <person name="Mu X."/>
            <person name="Myers E."/>
            <person name="Negre B."/>
            <person name="Newfeld S."/>
            <person name="Nielsen R."/>
            <person name="Noor M.A."/>
            <person name="O'Grady P."/>
            <person name="Pachter L."/>
            <person name="Papaceit M."/>
            <person name="Parisi M.J."/>
            <person name="Parisi M."/>
            <person name="Parts L."/>
            <person name="Pedersen J.S."/>
            <person name="Pesole G."/>
            <person name="Phillippy A.M."/>
            <person name="Ponting C.P."/>
            <person name="Pop M."/>
            <person name="Porcelli D."/>
            <person name="Powell J.R."/>
            <person name="Prohaska S."/>
            <person name="Pruitt K."/>
            <person name="Puig M."/>
            <person name="Quesneville H."/>
            <person name="Ram K.R."/>
            <person name="Rand D."/>
            <person name="Rasmussen M.D."/>
            <person name="Reed L.K."/>
            <person name="Reenan R."/>
            <person name="Reily A."/>
            <person name="Remington K.A."/>
            <person name="Rieger T.T."/>
            <person name="Ritchie M.G."/>
            <person name="Robin C."/>
            <person name="Rogers Y.H."/>
            <person name="Rohde C."/>
            <person name="Rozas J."/>
            <person name="Rubenfield M.J."/>
            <person name="Ruiz A."/>
            <person name="Russo S."/>
            <person name="Salzberg S.L."/>
            <person name="Sanchez-Gracia A."/>
            <person name="Saranga D.J."/>
            <person name="Sato H."/>
            <person name="Schaeffer S.W."/>
            <person name="Schatz M.C."/>
            <person name="Schlenke T."/>
            <person name="Schwartz R."/>
            <person name="Segarra C."/>
            <person name="Singh R.S."/>
            <person name="Sirot L."/>
            <person name="Sirota M."/>
            <person name="Sisneros N.B."/>
            <person name="Smith C.D."/>
            <person name="Smith T.F."/>
            <person name="Spieth J."/>
            <person name="Stage D.E."/>
            <person name="Stark A."/>
            <person name="Stephan W."/>
            <person name="Strausberg R.L."/>
            <person name="Strempel S."/>
            <person name="Sturgill D."/>
            <person name="Sutton G."/>
            <person name="Sutton G.G."/>
            <person name="Tao W."/>
            <person name="Teichmann S."/>
            <person name="Tobari Y.N."/>
            <person name="Tomimura Y."/>
            <person name="Tsolas J.M."/>
            <person name="Valente V.L."/>
            <person name="Venter E."/>
            <person name="Venter J.C."/>
            <person name="Vicario S."/>
            <person name="Vieira F.G."/>
            <person name="Vilella A.J."/>
            <person name="Villasante A."/>
            <person name="Walenz B."/>
            <person name="Wang J."/>
            <person name="Wasserman M."/>
            <person name="Watts T."/>
            <person name="Wilson D."/>
            <person name="Wilson R.K."/>
            <person name="Wing R.A."/>
            <person name="Wolfner M.F."/>
            <person name="Wong A."/>
            <person name="Wong G.K."/>
            <person name="Wu C.I."/>
            <person name="Wu G."/>
            <person name="Yamamoto D."/>
            <person name="Yang H.P."/>
            <person name="Yang S.P."/>
            <person name="Yorke J.A."/>
            <person name="Yoshida K."/>
            <person name="Zdobnov E."/>
            <person name="Zhang P."/>
            <person name="Zhang Y."/>
            <person name="Zimin A.V."/>
            <person name="Baldwin J."/>
            <person name="Abdouelleil A."/>
            <person name="Abdulkadir J."/>
            <person name="Abebe A."/>
            <person name="Abera B."/>
            <person name="Abreu J."/>
            <person name="Acer S.C."/>
            <person name="Aftuck L."/>
            <person name="Alexander A."/>
            <person name="An P."/>
            <person name="Anderson E."/>
            <person name="Anderson S."/>
            <person name="Arachi H."/>
            <person name="Azer M."/>
            <person name="Bachantsang P."/>
            <person name="Barry A."/>
            <person name="Bayul T."/>
            <person name="Berlin A."/>
            <person name="Bessette D."/>
            <person name="Bloom T."/>
            <person name="Blye J."/>
            <person name="Boguslavskiy L."/>
            <person name="Bonnet C."/>
            <person name="Boukhgalter B."/>
            <person name="Bourzgui I."/>
            <person name="Brown A."/>
            <person name="Cahill P."/>
            <person name="Channer S."/>
            <person name="Cheshatsang Y."/>
            <person name="Chuda L."/>
            <person name="Citroen M."/>
            <person name="Collymore A."/>
            <person name="Cooke P."/>
            <person name="Costello M."/>
            <person name="D'Aco K."/>
            <person name="Daza R."/>
            <person name="De Haan G."/>
            <person name="DeGray S."/>
            <person name="DeMaso C."/>
            <person name="Dhargay N."/>
            <person name="Dooley K."/>
            <person name="Dooley E."/>
            <person name="Doricent M."/>
            <person name="Dorje P."/>
            <person name="Dorjee K."/>
            <person name="Dupes A."/>
            <person name="Elong R."/>
            <person name="Falk J."/>
            <person name="Farina A."/>
            <person name="Faro S."/>
            <person name="Ferguson D."/>
            <person name="Fisher S."/>
            <person name="Foley C.D."/>
            <person name="Franke A."/>
            <person name="Friedrich D."/>
            <person name="Gadbois L."/>
            <person name="Gearin G."/>
            <person name="Gearin C.R."/>
            <person name="Giannoukos G."/>
            <person name="Goode T."/>
            <person name="Graham J."/>
            <person name="Grandbois E."/>
            <person name="Grewal S."/>
            <person name="Gyaltsen K."/>
            <person name="Hafez N."/>
            <person name="Hagos B."/>
            <person name="Hall J."/>
            <person name="Henson C."/>
            <person name="Hollinger A."/>
            <person name="Honan T."/>
            <person name="Huard M.D."/>
            <person name="Hughes L."/>
            <person name="Hurhula B."/>
            <person name="Husby M.E."/>
            <person name="Kamat A."/>
            <person name="Kanga B."/>
            <person name="Kashin S."/>
            <person name="Khazanovich D."/>
            <person name="Kisner P."/>
            <person name="Lance K."/>
            <person name="Lara M."/>
            <person name="Lee W."/>
            <person name="Lennon N."/>
            <person name="Letendre F."/>
            <person name="LeVine R."/>
            <person name="Lipovsky A."/>
            <person name="Liu X."/>
            <person name="Liu J."/>
            <person name="Liu S."/>
            <person name="Lokyitsang T."/>
            <person name="Lokyitsang Y."/>
            <person name="Lubonja R."/>
            <person name="Lui A."/>
            <person name="MacDonald P."/>
            <person name="Magnisalis V."/>
            <person name="Maru K."/>
            <person name="Matthews C."/>
            <person name="McCusker W."/>
            <person name="McDonough S."/>
            <person name="Mehta T."/>
            <person name="Meldrim J."/>
            <person name="Meneus L."/>
            <person name="Mihai O."/>
            <person name="Mihalev A."/>
            <person name="Mihova T."/>
            <person name="Mittelman R."/>
            <person name="Mlenga V."/>
            <person name="Montmayeur A."/>
            <person name="Mulrain L."/>
            <person name="Navidi A."/>
            <person name="Naylor J."/>
            <person name="Negash T."/>
            <person name="Nguyen T."/>
            <person name="Nguyen N."/>
            <person name="Nicol R."/>
            <person name="Norbu C."/>
            <person name="Norbu N."/>
            <person name="Novod N."/>
            <person name="O'Neill B."/>
            <person name="Osman S."/>
            <person name="Markiewicz E."/>
            <person name="Oyono O.L."/>
            <person name="Patti C."/>
            <person name="Phunkhang P."/>
            <person name="Pierre F."/>
            <person name="Priest M."/>
            <person name="Raghuraman S."/>
            <person name="Rege F."/>
            <person name="Reyes R."/>
            <person name="Rise C."/>
            <person name="Rogov P."/>
            <person name="Ross K."/>
            <person name="Ryan E."/>
            <person name="Settipalli S."/>
            <person name="Shea T."/>
            <person name="Sherpa N."/>
            <person name="Shi L."/>
            <person name="Shih D."/>
            <person name="Sparrow T."/>
            <person name="Spaulding J."/>
            <person name="Stalker J."/>
            <person name="Stange-Thomann N."/>
            <person name="Stavropoulos S."/>
            <person name="Stone C."/>
            <person name="Strader C."/>
            <person name="Tesfaye S."/>
            <person name="Thomson T."/>
            <person name="Thoulutsang Y."/>
            <person name="Thoulutsang D."/>
            <person name="Topham K."/>
            <person name="Topping I."/>
            <person name="Tsamla T."/>
            <person name="Vassiliev H."/>
            <person name="Vo A."/>
            <person name="Wangchuk T."/>
            <person name="Wangdi T."/>
            <person name="Weiand M."/>
            <person name="Wilkinson J."/>
            <person name="Wilson A."/>
            <person name="Yadav S."/>
            <person name="Young G."/>
            <person name="Yu Q."/>
            <person name="Zembek L."/>
            <person name="Zhong D."/>
            <person name="Zimmer A."/>
            <person name="Zwirko Z."/>
            <person name="Jaffe D.B."/>
            <person name="Alvarez P."/>
            <person name="Brockman W."/>
            <person name="Butler J."/>
            <person name="Chin C."/>
            <person name="Gnerre S."/>
            <person name="Grabherr M."/>
            <person name="Kleber M."/>
            <person name="Mauceli E."/>
            <person name="MacCallum I."/>
        </authorList>
    </citation>
    <scope>NUCLEOTIDE SEQUENCE [LARGE SCALE GENOMIC DNA]</scope>
    <source>
        <strain evidence="3">white501</strain>
    </source>
</reference>
<dbReference type="PANTHER" id="PTHR14205">
    <property type="entry name" value="WD-REPEAT PROTEIN"/>
    <property type="match status" value="1"/>
</dbReference>
<evidence type="ECO:0000256" key="1">
    <source>
        <dbReference type="ARBA" id="ARBA00005672"/>
    </source>
</evidence>
<dbReference type="STRING" id="7240.B4QRN2"/>
<dbReference type="InterPro" id="IPR015943">
    <property type="entry name" value="WD40/YVTN_repeat-like_dom_sf"/>
</dbReference>
<name>B4QRN2_DROSI</name>
<evidence type="ECO:0000313" key="3">
    <source>
        <dbReference type="Proteomes" id="UP000000304"/>
    </source>
</evidence>
<dbReference type="SUPFAM" id="SSF50978">
    <property type="entry name" value="WD40 repeat-like"/>
    <property type="match status" value="1"/>
</dbReference>
<dbReference type="Gene3D" id="2.130.10.10">
    <property type="entry name" value="YVTN repeat-like/Quinoprotein amine dehydrogenase"/>
    <property type="match status" value="1"/>
</dbReference>
<gene>
    <name evidence="2" type="primary">Dsim\GD12713</name>
    <name evidence="2" type="ORF">Dsim_GD12713</name>
</gene>